<evidence type="ECO:0000256" key="4">
    <source>
        <dbReference type="ARBA" id="ARBA00022989"/>
    </source>
</evidence>
<feature type="transmembrane region" description="Helical" evidence="9">
    <location>
        <begin position="829"/>
        <end position="851"/>
    </location>
</feature>
<keyword evidence="4 9" id="KW-1133">Transmembrane helix</keyword>
<keyword evidence="3" id="KW-0732">Signal</keyword>
<keyword evidence="5 9" id="KW-0472">Membrane</keyword>
<name>A0A8B9JRY0_ASTMX</name>
<feature type="compositionally biased region" description="Polar residues" evidence="8">
    <location>
        <begin position="1020"/>
        <end position="1037"/>
    </location>
</feature>
<organism evidence="11 12">
    <name type="scientific">Astyanax mexicanus</name>
    <name type="common">Blind cave fish</name>
    <name type="synonym">Astyanax fasciatus mexicanus</name>
    <dbReference type="NCBI Taxonomy" id="7994"/>
    <lineage>
        <taxon>Eukaryota</taxon>
        <taxon>Metazoa</taxon>
        <taxon>Chordata</taxon>
        <taxon>Craniata</taxon>
        <taxon>Vertebrata</taxon>
        <taxon>Euteleostomi</taxon>
        <taxon>Actinopterygii</taxon>
        <taxon>Neopterygii</taxon>
        <taxon>Teleostei</taxon>
        <taxon>Ostariophysi</taxon>
        <taxon>Characiformes</taxon>
        <taxon>Characoidei</taxon>
        <taxon>Acestrorhamphidae</taxon>
        <taxon>Acestrorhamphinae</taxon>
        <taxon>Astyanax</taxon>
    </lineage>
</organism>
<dbReference type="GO" id="GO:0004896">
    <property type="term" value="F:cytokine receptor activity"/>
    <property type="evidence" value="ECO:0007669"/>
    <property type="project" value="TreeGrafter"/>
</dbReference>
<comment type="subcellular location">
    <subcellularLocation>
        <location evidence="1">Membrane</location>
        <topology evidence="1">Single-pass type I membrane protein</topology>
    </subcellularLocation>
</comment>
<dbReference type="SMART" id="SM00060">
    <property type="entry name" value="FN3"/>
    <property type="match status" value="3"/>
</dbReference>
<keyword evidence="2 9" id="KW-0812">Transmembrane</keyword>
<evidence type="ECO:0000256" key="6">
    <source>
        <dbReference type="ARBA" id="ARBA00023170"/>
    </source>
</evidence>
<gene>
    <name evidence="11" type="primary">lepr</name>
</gene>
<feature type="region of interest" description="Disordered" evidence="8">
    <location>
        <begin position="1012"/>
        <end position="1055"/>
    </location>
</feature>
<feature type="transmembrane region" description="Helical" evidence="9">
    <location>
        <begin position="24"/>
        <end position="45"/>
    </location>
</feature>
<reference evidence="11" key="1">
    <citation type="submission" date="2025-08" db="UniProtKB">
        <authorList>
            <consortium name="Ensembl"/>
        </authorList>
    </citation>
    <scope>IDENTIFICATION</scope>
</reference>
<dbReference type="PANTHER" id="PTHR23037:SF44">
    <property type="entry name" value="LEPTIN RECEPTOR"/>
    <property type="match status" value="1"/>
</dbReference>
<evidence type="ECO:0000313" key="12">
    <source>
        <dbReference type="Proteomes" id="UP000694621"/>
    </source>
</evidence>
<keyword evidence="7" id="KW-0325">Glycoprotein</keyword>
<evidence type="ECO:0000313" key="11">
    <source>
        <dbReference type="Ensembl" id="ENSAMXP00005026081.1"/>
    </source>
</evidence>
<evidence type="ECO:0000256" key="8">
    <source>
        <dbReference type="SAM" id="MobiDB-lite"/>
    </source>
</evidence>
<evidence type="ECO:0000256" key="1">
    <source>
        <dbReference type="ARBA" id="ARBA00004479"/>
    </source>
</evidence>
<dbReference type="PROSITE" id="PS50853">
    <property type="entry name" value="FN3"/>
    <property type="match status" value="2"/>
</dbReference>
<protein>
    <recommendedName>
        <fullName evidence="10">Fibronectin type-III domain-containing protein</fullName>
    </recommendedName>
</protein>
<dbReference type="SUPFAM" id="SSF49265">
    <property type="entry name" value="Fibronectin type III"/>
    <property type="match status" value="2"/>
</dbReference>
<dbReference type="Ensembl" id="ENSAMXT00005028735.1">
    <property type="protein sequence ID" value="ENSAMXP00005026081.1"/>
    <property type="gene ID" value="ENSAMXG00005012537.1"/>
</dbReference>
<evidence type="ECO:0000259" key="10">
    <source>
        <dbReference type="PROSITE" id="PS50853"/>
    </source>
</evidence>
<sequence>MTTHTSAIHQPLCSPPEKLTEKRFLCMMLPLLVNILIAVHGVAALSPVSSRPGRYQDFQWRAQLCCEWPSVGPSANTNDASASSSVKTTNTSVTQIRGLPESASYQCSIQNFTNGMDTSTESQGFSAECFDILCHLEDEQANLICFLKYRRAPDTITTSTFTVNLQQVGKDLTLHTDAPIHTNQTQCSGEDAVTCSIAVHAAKGSVSLLISGFINGRSLQSPEMHISTDYLRKPEPPFNLHYNVTIEGEVVFTWSDSQSSRYPLNYEIRYSSNTSLQHWEVVNTHHPWVSLKELSSGIIYTVQVRSQSPQHLQYWSNWSQPFYLTLNVSYIPAEVFTRPDAEVTVYGVFHNHSWSARRAVWMLNGQVIPESQYRVVNERVSAVTIRSKEPGFDTLLCCHPWGERYKCNIAYAKVYTEGLFDANITCQTDQRSRTDSMTCKWNKSAWAVVRFLYKTYNGMCEVIPPDEGVMTAVQEDSMVGVKECPDGVGDFRECTLQGLSLFSCYKLWLVVEGGHGKVRSRPIFVAPVDYVRPSPPSDLEGDTFPNQTLSASWRRPHLPAYELQYELRYVPSRGMADLQWKVVGPLIDTSVEVLVEDPCVQYEVQVRCKRLHGSGYWSDWSKPHMSTVYSTEAPGRGPDFWRVIQEDTEKNHSNVTLLFKPIPAEGPSICVQGLVVEHQASGGILWSDDMTLGSFYTFQWKEEVHTITVMSYNSLGSSVKNSNMTLVRQPKRRCVRSFRAAANATCVSLSWTLLSDQPPPASFVIEWLELNGDSEQGTGRVEWLRVPSTSRDVHICRHFYGTEVFRLYPVFVDGEGEPVRCSAARSDPAAYMLLMIIAFLSVVLFVTLIISQNQIKRLMWKDVPNPNNCSWAKGMNFKTMEGTDNLFGHREGLTACPLLLVSESVCEAKIVVKPSVFAVDKDQEKESLLHCSVDGEGKNTNLSTVEGSLEPLSMDISTVSTTPETSGQSSVTYSTVLVFDQPMLLRKQQESLSNSSDEGNFSANNSDISGSFPGGLWELENQSCSDGTNPRNSSSYNSVEEFSETSEQEDETLESRRMAKELYYLGMNEEEEEDFHGDEADADETVLCVDSSPELERKCSGASDSSSMSQISIPLYLPQFRTGATELLREQVENSALHL</sequence>
<evidence type="ECO:0000256" key="9">
    <source>
        <dbReference type="SAM" id="Phobius"/>
    </source>
</evidence>
<accession>A0A8B9JRY0</accession>
<dbReference type="Gene3D" id="2.60.40.10">
    <property type="entry name" value="Immunoglobulins"/>
    <property type="match status" value="4"/>
</dbReference>
<evidence type="ECO:0000256" key="2">
    <source>
        <dbReference type="ARBA" id="ARBA00022692"/>
    </source>
</evidence>
<dbReference type="PANTHER" id="PTHR23037">
    <property type="entry name" value="CYTOKINE RECEPTOR"/>
    <property type="match status" value="1"/>
</dbReference>
<dbReference type="InterPro" id="IPR041182">
    <property type="entry name" value="LEP-R_IGD"/>
</dbReference>
<dbReference type="CDD" id="cd00063">
    <property type="entry name" value="FN3"/>
    <property type="match status" value="2"/>
</dbReference>
<dbReference type="AlphaFoldDB" id="A0A8B9JRY0"/>
<feature type="domain" description="Fibronectin type-III" evidence="10">
    <location>
        <begin position="535"/>
        <end position="634"/>
    </location>
</feature>
<dbReference type="GO" id="GO:0009897">
    <property type="term" value="C:external side of plasma membrane"/>
    <property type="evidence" value="ECO:0007669"/>
    <property type="project" value="TreeGrafter"/>
</dbReference>
<dbReference type="InterPro" id="IPR013783">
    <property type="entry name" value="Ig-like_fold"/>
</dbReference>
<dbReference type="Pfam" id="PF18589">
    <property type="entry name" value="ObR_Ig"/>
    <property type="match status" value="1"/>
</dbReference>
<keyword evidence="6" id="KW-0675">Receptor</keyword>
<evidence type="ECO:0000256" key="5">
    <source>
        <dbReference type="ARBA" id="ARBA00023136"/>
    </source>
</evidence>
<dbReference type="InterPro" id="IPR036116">
    <property type="entry name" value="FN3_sf"/>
</dbReference>
<feature type="compositionally biased region" description="Acidic residues" evidence="8">
    <location>
        <begin position="1041"/>
        <end position="1052"/>
    </location>
</feature>
<dbReference type="InterPro" id="IPR003961">
    <property type="entry name" value="FN3_dom"/>
</dbReference>
<evidence type="ECO:0000256" key="3">
    <source>
        <dbReference type="ARBA" id="ARBA00022729"/>
    </source>
</evidence>
<feature type="domain" description="Fibronectin type-III" evidence="10">
    <location>
        <begin position="236"/>
        <end position="328"/>
    </location>
</feature>
<proteinExistence type="predicted"/>
<dbReference type="Proteomes" id="UP000694621">
    <property type="component" value="Unplaced"/>
</dbReference>
<evidence type="ECO:0000256" key="7">
    <source>
        <dbReference type="ARBA" id="ARBA00023180"/>
    </source>
</evidence>